<keyword evidence="2" id="KW-1185">Reference proteome</keyword>
<proteinExistence type="predicted"/>
<organism evidence="1 2">
    <name type="scientific">Streptomyces sp. 900129855</name>
    <dbReference type="NCBI Taxonomy" id="3155129"/>
    <lineage>
        <taxon>Bacteria</taxon>
        <taxon>Bacillati</taxon>
        <taxon>Actinomycetota</taxon>
        <taxon>Actinomycetes</taxon>
        <taxon>Kitasatosporales</taxon>
        <taxon>Streptomycetaceae</taxon>
        <taxon>Streptomyces</taxon>
    </lineage>
</organism>
<evidence type="ECO:0000313" key="1">
    <source>
        <dbReference type="EMBL" id="MEU3783018.1"/>
    </source>
</evidence>
<gene>
    <name evidence="1" type="ORF">AB0E89_21110</name>
</gene>
<name>A0ABV2ZL27_9ACTN</name>
<dbReference type="RefSeq" id="WP_319339921.1">
    <property type="nucleotide sequence ID" value="NZ_JBEZVE010000010.1"/>
</dbReference>
<protein>
    <submittedName>
        <fullName evidence="1">Uncharacterized protein</fullName>
    </submittedName>
</protein>
<reference evidence="1 2" key="1">
    <citation type="submission" date="2024-06" db="EMBL/GenBank/DDBJ databases">
        <title>The Natural Products Discovery Center: Release of the First 8490 Sequenced Strains for Exploring Actinobacteria Biosynthetic Diversity.</title>
        <authorList>
            <person name="Kalkreuter E."/>
            <person name="Kautsar S.A."/>
            <person name="Yang D."/>
            <person name="Bader C.D."/>
            <person name="Teijaro C.N."/>
            <person name="Fluegel L."/>
            <person name="Davis C.M."/>
            <person name="Simpson J.R."/>
            <person name="Lauterbach L."/>
            <person name="Steele A.D."/>
            <person name="Gui C."/>
            <person name="Meng S."/>
            <person name="Li G."/>
            <person name="Viehrig K."/>
            <person name="Ye F."/>
            <person name="Su P."/>
            <person name="Kiefer A.F."/>
            <person name="Nichols A."/>
            <person name="Cepeda A.J."/>
            <person name="Yan W."/>
            <person name="Fan B."/>
            <person name="Jiang Y."/>
            <person name="Adhikari A."/>
            <person name="Zheng C.-J."/>
            <person name="Schuster L."/>
            <person name="Cowan T.M."/>
            <person name="Smanski M.J."/>
            <person name="Chevrette M.G."/>
            <person name="De Carvalho L.P.S."/>
            <person name="Shen B."/>
        </authorList>
    </citation>
    <scope>NUCLEOTIDE SEQUENCE [LARGE SCALE GENOMIC DNA]</scope>
    <source>
        <strain evidence="1 2">NPDC033843</strain>
    </source>
</reference>
<sequence length="57" mass="6585">MPSPEDALQEARTAYEEHVRTCRQCHFDMSPCAVSKHLLRIYNNARRAQARPNSTAR</sequence>
<dbReference type="EMBL" id="JBEZVE010000010">
    <property type="protein sequence ID" value="MEU3783018.1"/>
    <property type="molecule type" value="Genomic_DNA"/>
</dbReference>
<comment type="caution">
    <text evidence="1">The sequence shown here is derived from an EMBL/GenBank/DDBJ whole genome shotgun (WGS) entry which is preliminary data.</text>
</comment>
<evidence type="ECO:0000313" key="2">
    <source>
        <dbReference type="Proteomes" id="UP001550739"/>
    </source>
</evidence>
<dbReference type="Proteomes" id="UP001550739">
    <property type="component" value="Unassembled WGS sequence"/>
</dbReference>
<accession>A0ABV2ZL27</accession>